<dbReference type="EMBL" id="MAYW01000268">
    <property type="protein sequence ID" value="ODS30178.1"/>
    <property type="molecule type" value="Genomic_DNA"/>
</dbReference>
<dbReference type="Proteomes" id="UP000094056">
    <property type="component" value="Unassembled WGS sequence"/>
</dbReference>
<feature type="coiled-coil region" evidence="1">
    <location>
        <begin position="27"/>
        <end position="75"/>
    </location>
</feature>
<gene>
    <name evidence="2" type="ORF">SCARUB_04711</name>
</gene>
<accession>A0A1E3X3H9</accession>
<evidence type="ECO:0000313" key="2">
    <source>
        <dbReference type="EMBL" id="ODS30178.1"/>
    </source>
</evidence>
<dbReference type="AlphaFoldDB" id="A0A1E3X3H9"/>
<organism evidence="2 3">
    <name type="scientific">Candidatus Scalindua rubra</name>
    <dbReference type="NCBI Taxonomy" id="1872076"/>
    <lineage>
        <taxon>Bacteria</taxon>
        <taxon>Pseudomonadati</taxon>
        <taxon>Planctomycetota</taxon>
        <taxon>Candidatus Brocadiia</taxon>
        <taxon>Candidatus Brocadiales</taxon>
        <taxon>Candidatus Scalinduaceae</taxon>
        <taxon>Candidatus Scalindua</taxon>
    </lineage>
</organism>
<name>A0A1E3X3H9_9BACT</name>
<evidence type="ECO:0000256" key="1">
    <source>
        <dbReference type="SAM" id="Coils"/>
    </source>
</evidence>
<proteinExistence type="predicted"/>
<keyword evidence="1" id="KW-0175">Coiled coil</keyword>
<comment type="caution">
    <text evidence="2">The sequence shown here is derived from an EMBL/GenBank/DDBJ whole genome shotgun (WGS) entry which is preliminary data.</text>
</comment>
<reference evidence="2 3" key="1">
    <citation type="submission" date="2016-07" db="EMBL/GenBank/DDBJ databases">
        <title>Draft genome of Scalindua rubra, obtained from a brine-seawater interface in the Red Sea, sheds light on salt adaptation in anammox bacteria.</title>
        <authorList>
            <person name="Speth D.R."/>
            <person name="Lagkouvardos I."/>
            <person name="Wang Y."/>
            <person name="Qian P.-Y."/>
            <person name="Dutilh B.E."/>
            <person name="Jetten M.S."/>
        </authorList>
    </citation>
    <scope>NUCLEOTIDE SEQUENCE [LARGE SCALE GENOMIC DNA]</scope>
    <source>
        <strain evidence="2">BSI-1</strain>
    </source>
</reference>
<protein>
    <submittedName>
        <fullName evidence="2">Uncharacterized protein</fullName>
    </submittedName>
</protein>
<sequence length="173" mass="20270">MGTIKDITDLLTKLIGNIKDRKFASELREIQTMVNTLQSENTVLQEKNSALMTENSNLKTENFKLKQAIEDYKKKTFNQNKPQVKPEFKLDNITEQILRHFFDTGKELPIQNFISLLSLDISTVKYHIDILSKKRFIRLPSKIRVSFKANSRLSETWEITEEGRKYVIEQMSK</sequence>
<evidence type="ECO:0000313" key="3">
    <source>
        <dbReference type="Proteomes" id="UP000094056"/>
    </source>
</evidence>